<keyword evidence="2" id="KW-1185">Reference proteome</keyword>
<name>A0AAV0WL13_9HEMI</name>
<organism evidence="1 2">
    <name type="scientific">Macrosiphum euphorbiae</name>
    <name type="common">potato aphid</name>
    <dbReference type="NCBI Taxonomy" id="13131"/>
    <lineage>
        <taxon>Eukaryota</taxon>
        <taxon>Metazoa</taxon>
        <taxon>Ecdysozoa</taxon>
        <taxon>Arthropoda</taxon>
        <taxon>Hexapoda</taxon>
        <taxon>Insecta</taxon>
        <taxon>Pterygota</taxon>
        <taxon>Neoptera</taxon>
        <taxon>Paraneoptera</taxon>
        <taxon>Hemiptera</taxon>
        <taxon>Sternorrhyncha</taxon>
        <taxon>Aphidomorpha</taxon>
        <taxon>Aphidoidea</taxon>
        <taxon>Aphididae</taxon>
        <taxon>Macrosiphini</taxon>
        <taxon>Macrosiphum</taxon>
    </lineage>
</organism>
<gene>
    <name evidence="1" type="ORF">MEUPH1_LOCUS12384</name>
</gene>
<protein>
    <submittedName>
        <fullName evidence="1">Uncharacterized protein</fullName>
    </submittedName>
</protein>
<reference evidence="1 2" key="1">
    <citation type="submission" date="2023-01" db="EMBL/GenBank/DDBJ databases">
        <authorList>
            <person name="Whitehead M."/>
        </authorList>
    </citation>
    <scope>NUCLEOTIDE SEQUENCE [LARGE SCALE GENOMIC DNA]</scope>
</reference>
<sequence length="156" mass="18400">MSAKALYISLYYDRHSCQTLLRGKSNIGTLTENREICYEYDTDSITDKESDGLIDEDKKLFKFDIPYRDYINMSPINVKYGKKNYKKNYTVLKQGVWTNIINYWFIKHCSIPCNIIFKRCRVKNDNKDGLQHYLTFSGKCKDCQASVFGWVNEKPK</sequence>
<proteinExistence type="predicted"/>
<evidence type="ECO:0000313" key="2">
    <source>
        <dbReference type="Proteomes" id="UP001160148"/>
    </source>
</evidence>
<dbReference type="EMBL" id="CARXXK010000002">
    <property type="protein sequence ID" value="CAI6356674.1"/>
    <property type="molecule type" value="Genomic_DNA"/>
</dbReference>
<dbReference type="Proteomes" id="UP001160148">
    <property type="component" value="Unassembled WGS sequence"/>
</dbReference>
<comment type="caution">
    <text evidence="1">The sequence shown here is derived from an EMBL/GenBank/DDBJ whole genome shotgun (WGS) entry which is preliminary data.</text>
</comment>
<accession>A0AAV0WL13</accession>
<evidence type="ECO:0000313" key="1">
    <source>
        <dbReference type="EMBL" id="CAI6356674.1"/>
    </source>
</evidence>
<dbReference type="AlphaFoldDB" id="A0AAV0WL13"/>